<dbReference type="Proteomes" id="UP000018227">
    <property type="component" value="Unassembled WGS sequence"/>
</dbReference>
<accession>V2Y2V8</accession>
<organism evidence="2 3">
    <name type="scientific">Catonella morbi ATCC 51271</name>
    <dbReference type="NCBI Taxonomy" id="592026"/>
    <lineage>
        <taxon>Bacteria</taxon>
        <taxon>Bacillati</taxon>
        <taxon>Bacillota</taxon>
        <taxon>Clostridia</taxon>
        <taxon>Lachnospirales</taxon>
        <taxon>Lachnospiraceae</taxon>
        <taxon>Catonella</taxon>
    </lineage>
</organism>
<evidence type="ECO:0008006" key="4">
    <source>
        <dbReference type="Google" id="ProtNLM"/>
    </source>
</evidence>
<name>V2Y2V8_9FIRM</name>
<feature type="compositionally biased region" description="Low complexity" evidence="1">
    <location>
        <begin position="18"/>
        <end position="57"/>
    </location>
</feature>
<keyword evidence="3" id="KW-1185">Reference proteome</keyword>
<sequence length="509" mass="55442">MSATLAVSLITGCSSGNSNTISKTASSTTTSGKSSASQSKSSSAASNNSSGSSSAETSGDYVYAKIAVPYADFYYGELNNVEPESDPASLAPQLDKEDAVEQVGFRKEGFYDAVSSPTIDKAERFTAVNTAVEGEKSEYFGPKEVNVAISKKLYEEAQKAIQDKKESKNKLLEFVEEIKATDDKEPVEYKVINSDGVLSKTIGKVEKNADATAEITTTSAYGNYEITINGVEIDPEVMQGAIIETSDGERFGLKHLDNLWLKANEISFSAKEFTDMNHNAPKEYERFKDIPGKTITKVTYMLANTDDVEIDTSLYCKELAPDSYKLSGDETVSYSNKGTKVNYKLETGDQKYAFERAVYRKMNVEASIDSKKDGVLVLPKECTPGNYQLIFSNDKYSDLSFMCLVESGLKAGDFSFKDNKLSLKKNSKGIDIATYIGSITSAKVGEIEYRGGRGRMFGATVFNDDGSIKLDAAYNSDSGSEPVFTGSDTYKVILTADGYPDVEFEVKAK</sequence>
<comment type="caution">
    <text evidence="2">The sequence shown here is derived from an EMBL/GenBank/DDBJ whole genome shotgun (WGS) entry which is preliminary data.</text>
</comment>
<evidence type="ECO:0000313" key="3">
    <source>
        <dbReference type="Proteomes" id="UP000018227"/>
    </source>
</evidence>
<dbReference type="eggNOG" id="ENOG502Z7KT">
    <property type="taxonomic scope" value="Bacteria"/>
</dbReference>
<dbReference type="STRING" id="592026.GCWU0000282_002855"/>
<protein>
    <recommendedName>
        <fullName evidence="4">DUF1533 domain-containing protein</fullName>
    </recommendedName>
</protein>
<dbReference type="HOGENOM" id="CLU_512670_0_0_9"/>
<feature type="region of interest" description="Disordered" evidence="1">
    <location>
        <begin position="12"/>
        <end position="57"/>
    </location>
</feature>
<evidence type="ECO:0000256" key="1">
    <source>
        <dbReference type="SAM" id="MobiDB-lite"/>
    </source>
</evidence>
<dbReference type="EMBL" id="ACIL03000017">
    <property type="protein sequence ID" value="ESL02036.1"/>
    <property type="molecule type" value="Genomic_DNA"/>
</dbReference>
<gene>
    <name evidence="2" type="ORF">GCWU0000282_002855</name>
</gene>
<proteinExistence type="predicted"/>
<evidence type="ECO:0000313" key="2">
    <source>
        <dbReference type="EMBL" id="ESL02036.1"/>
    </source>
</evidence>
<dbReference type="AlphaFoldDB" id="V2Y2V8"/>
<reference evidence="2 3" key="1">
    <citation type="submission" date="2013-06" db="EMBL/GenBank/DDBJ databases">
        <authorList>
            <person name="Weinstock G."/>
            <person name="Sodergren E."/>
            <person name="Clifton S."/>
            <person name="Fulton L."/>
            <person name="Fulton B."/>
            <person name="Courtney L."/>
            <person name="Fronick C."/>
            <person name="Harrison M."/>
            <person name="Strong C."/>
            <person name="Farmer C."/>
            <person name="Delahaunty K."/>
            <person name="Markovic C."/>
            <person name="Hall O."/>
            <person name="Minx P."/>
            <person name="Tomlinson C."/>
            <person name="Mitreva M."/>
            <person name="Nelson J."/>
            <person name="Hou S."/>
            <person name="Wollam A."/>
            <person name="Pepin K.H."/>
            <person name="Johnson M."/>
            <person name="Bhonagiri V."/>
            <person name="Nash W.E."/>
            <person name="Warren W."/>
            <person name="Chinwalla A."/>
            <person name="Mardis E.R."/>
            <person name="Wilson R.K."/>
        </authorList>
    </citation>
    <scope>NUCLEOTIDE SEQUENCE [LARGE SCALE GENOMIC DNA]</scope>
    <source>
        <strain evidence="2 3">ATCC 51271</strain>
    </source>
</reference>